<evidence type="ECO:0000256" key="1">
    <source>
        <dbReference type="SAM" id="Phobius"/>
    </source>
</evidence>
<feature type="transmembrane region" description="Helical" evidence="1">
    <location>
        <begin position="22"/>
        <end position="43"/>
    </location>
</feature>
<protein>
    <submittedName>
        <fullName evidence="2">Uncharacterized protein</fullName>
    </submittedName>
</protein>
<dbReference type="Proteomes" id="UP000092445">
    <property type="component" value="Unassembled WGS sequence"/>
</dbReference>
<dbReference type="AlphaFoldDB" id="A0A1A9ZSJ6"/>
<reference evidence="2" key="2">
    <citation type="submission" date="2020-05" db="UniProtKB">
        <authorList>
            <consortium name="EnsemblMetazoa"/>
        </authorList>
    </citation>
    <scope>IDENTIFICATION</scope>
    <source>
        <strain evidence="2">IAEA</strain>
    </source>
</reference>
<dbReference type="EnsemblMetazoa" id="GPAI023666-RA">
    <property type="protein sequence ID" value="GPAI023666-PA"/>
    <property type="gene ID" value="GPAI023666"/>
</dbReference>
<reference evidence="3" key="1">
    <citation type="submission" date="2014-03" db="EMBL/GenBank/DDBJ databases">
        <authorList>
            <person name="Aksoy S."/>
            <person name="Warren W."/>
            <person name="Wilson R.K."/>
        </authorList>
    </citation>
    <scope>NUCLEOTIDE SEQUENCE [LARGE SCALE GENOMIC DNA]</scope>
    <source>
        <strain evidence="3">IAEA</strain>
    </source>
</reference>
<keyword evidence="1" id="KW-1133">Transmembrane helix</keyword>
<keyword evidence="3" id="KW-1185">Reference proteome</keyword>
<sequence>MRIISVASAEALMSTTTPCATFVSYAVMSTCPLGSSIWIAVFMDRGSIKGRFLACFERMMKNESANALFLKSGSIWMKCYHIYSTSYCKFPIKLTTSESHDQQIAEEAQKS</sequence>
<evidence type="ECO:0000313" key="3">
    <source>
        <dbReference type="Proteomes" id="UP000092445"/>
    </source>
</evidence>
<accession>A0A1A9ZSJ6</accession>
<name>A0A1A9ZSJ6_GLOPL</name>
<keyword evidence="1" id="KW-0472">Membrane</keyword>
<organism evidence="2 3">
    <name type="scientific">Glossina pallidipes</name>
    <name type="common">Tsetse fly</name>
    <dbReference type="NCBI Taxonomy" id="7398"/>
    <lineage>
        <taxon>Eukaryota</taxon>
        <taxon>Metazoa</taxon>
        <taxon>Ecdysozoa</taxon>
        <taxon>Arthropoda</taxon>
        <taxon>Hexapoda</taxon>
        <taxon>Insecta</taxon>
        <taxon>Pterygota</taxon>
        <taxon>Neoptera</taxon>
        <taxon>Endopterygota</taxon>
        <taxon>Diptera</taxon>
        <taxon>Brachycera</taxon>
        <taxon>Muscomorpha</taxon>
        <taxon>Hippoboscoidea</taxon>
        <taxon>Glossinidae</taxon>
        <taxon>Glossina</taxon>
    </lineage>
</organism>
<evidence type="ECO:0000313" key="2">
    <source>
        <dbReference type="EnsemblMetazoa" id="GPAI023666-PA"/>
    </source>
</evidence>
<keyword evidence="1" id="KW-0812">Transmembrane</keyword>
<dbReference type="VEuPathDB" id="VectorBase:GPAI023666"/>
<proteinExistence type="predicted"/>